<protein>
    <submittedName>
        <fullName evidence="5">Aldehyde dehydrogenase family protein</fullName>
    </submittedName>
</protein>
<evidence type="ECO:0000313" key="5">
    <source>
        <dbReference type="EMBL" id="MYN28709.1"/>
    </source>
</evidence>
<dbReference type="PROSITE" id="PS00687">
    <property type="entry name" value="ALDEHYDE_DEHYDR_GLU"/>
    <property type="match status" value="1"/>
</dbReference>
<feature type="domain" description="Aldehyde dehydrogenase" evidence="4">
    <location>
        <begin position="35"/>
        <end position="495"/>
    </location>
</feature>
<dbReference type="EMBL" id="WWCT01000017">
    <property type="protein sequence ID" value="MYN28709.1"/>
    <property type="molecule type" value="Genomic_DNA"/>
</dbReference>
<reference evidence="5 6" key="1">
    <citation type="submission" date="2019-12" db="EMBL/GenBank/DDBJ databases">
        <title>Novel species isolated from a subtropical stream in China.</title>
        <authorList>
            <person name="Lu H."/>
        </authorList>
    </citation>
    <scope>NUCLEOTIDE SEQUENCE [LARGE SCALE GENOMIC DNA]</scope>
    <source>
        <strain evidence="5 6">CY42W</strain>
    </source>
</reference>
<keyword evidence="6" id="KW-1185">Reference proteome</keyword>
<proteinExistence type="inferred from homology"/>
<dbReference type="InterPro" id="IPR016163">
    <property type="entry name" value="Ald_DH_C"/>
</dbReference>
<dbReference type="InterPro" id="IPR016162">
    <property type="entry name" value="Ald_DH_N"/>
</dbReference>
<dbReference type="Pfam" id="PF00171">
    <property type="entry name" value="Aldedh"/>
    <property type="match status" value="1"/>
</dbReference>
<feature type="active site" evidence="2">
    <location>
        <position position="266"/>
    </location>
</feature>
<gene>
    <name evidence="5" type="ORF">GTP69_20115</name>
</gene>
<organism evidence="5 6">
    <name type="scientific">Duganella levis</name>
    <dbReference type="NCBI Taxonomy" id="2692169"/>
    <lineage>
        <taxon>Bacteria</taxon>
        <taxon>Pseudomonadati</taxon>
        <taxon>Pseudomonadota</taxon>
        <taxon>Betaproteobacteria</taxon>
        <taxon>Burkholderiales</taxon>
        <taxon>Oxalobacteraceae</taxon>
        <taxon>Telluria group</taxon>
        <taxon>Duganella</taxon>
    </lineage>
</organism>
<evidence type="ECO:0000256" key="2">
    <source>
        <dbReference type="PROSITE-ProRule" id="PRU10007"/>
    </source>
</evidence>
<dbReference type="SUPFAM" id="SSF53720">
    <property type="entry name" value="ALDH-like"/>
    <property type="match status" value="1"/>
</dbReference>
<dbReference type="Proteomes" id="UP000642144">
    <property type="component" value="Unassembled WGS sequence"/>
</dbReference>
<dbReference type="Gene3D" id="3.40.309.10">
    <property type="entry name" value="Aldehyde Dehydrogenase, Chain A, domain 2"/>
    <property type="match status" value="1"/>
</dbReference>
<dbReference type="InterPro" id="IPR015590">
    <property type="entry name" value="Aldehyde_DH_dom"/>
</dbReference>
<dbReference type="Gene3D" id="3.40.605.10">
    <property type="entry name" value="Aldehyde Dehydrogenase, Chain A, domain 1"/>
    <property type="match status" value="1"/>
</dbReference>
<dbReference type="PROSITE" id="PS00070">
    <property type="entry name" value="ALDEHYDE_DEHYDR_CYS"/>
    <property type="match status" value="1"/>
</dbReference>
<evidence type="ECO:0000256" key="3">
    <source>
        <dbReference type="RuleBase" id="RU003345"/>
    </source>
</evidence>
<keyword evidence="1 3" id="KW-0560">Oxidoreductase</keyword>
<evidence type="ECO:0000313" key="6">
    <source>
        <dbReference type="Proteomes" id="UP000642144"/>
    </source>
</evidence>
<dbReference type="InterPro" id="IPR029510">
    <property type="entry name" value="Ald_DH_CS_GLU"/>
</dbReference>
<dbReference type="InterPro" id="IPR016161">
    <property type="entry name" value="Ald_DH/histidinol_DH"/>
</dbReference>
<comment type="caution">
    <text evidence="5">The sequence shown here is derived from an EMBL/GenBank/DDBJ whole genome shotgun (WGS) entry which is preliminary data.</text>
</comment>
<dbReference type="InterPro" id="IPR016160">
    <property type="entry name" value="Ald_DH_CS_CYS"/>
</dbReference>
<dbReference type="RefSeq" id="WP_161056507.1">
    <property type="nucleotide sequence ID" value="NZ_WWCT01000017.1"/>
</dbReference>
<comment type="similarity">
    <text evidence="3">Belongs to the aldehyde dehydrogenase family.</text>
</comment>
<name>A0ABW9W4X6_9BURK</name>
<accession>A0ABW9W4X6</accession>
<evidence type="ECO:0000259" key="4">
    <source>
        <dbReference type="Pfam" id="PF00171"/>
    </source>
</evidence>
<evidence type="ECO:0000256" key="1">
    <source>
        <dbReference type="ARBA" id="ARBA00023002"/>
    </source>
</evidence>
<sequence>MNPTVQPHWHQRASQLHIDPRAFIHGERVDVHGWGRFNSINPQDGAIVASLPSCGQAEVDRAVESSRKAFQQGSWSQRSPYERSRVLLKLADALENNQEELALLDSLEMGMPISSALPDIQVAAGIVRGVAERVNQLSEQLLPSAPSTLALNLRVPHGVVGAITPWNFPLYVAVAKIVPALAMGNSVVLKPSELASLSSLRLADLAHAAGIPAGVLNVIPGLGTETGRLLALHMDVDCLSFTGSTNTGRVLMQYAAQSNLKALLLECGGKSPQIVLDDLGDLDAVAEAIVHGYVWNSGQVCVAGTRILVTRKLYTPLMERMVARLDAQRSGDPLDAATQLGPLASAVQLERVASMVEAARSSGAKVVAGGARDEAMGGCHYRPTLVAEVPHSHPFMQEEIFGPVAGILPFDSPEQALHLANDCQFGLAATLWTRDFYLANQMARRVHGGPVTVNAVARPAPGFVTGASVEPARVSGFGSEGGMAGLLAYTRAKNVQFRLA</sequence>
<dbReference type="PANTHER" id="PTHR11699">
    <property type="entry name" value="ALDEHYDE DEHYDROGENASE-RELATED"/>
    <property type="match status" value="1"/>
</dbReference>